<proteinExistence type="predicted"/>
<organism evidence="1 2">
    <name type="scientific">Roseomonas marmotae</name>
    <dbReference type="NCBI Taxonomy" id="2768161"/>
    <lineage>
        <taxon>Bacteria</taxon>
        <taxon>Pseudomonadati</taxon>
        <taxon>Pseudomonadota</taxon>
        <taxon>Alphaproteobacteria</taxon>
        <taxon>Acetobacterales</taxon>
        <taxon>Roseomonadaceae</taxon>
        <taxon>Roseomonas</taxon>
    </lineage>
</organism>
<evidence type="ECO:0000313" key="1">
    <source>
        <dbReference type="EMBL" id="MBO1076615.1"/>
    </source>
</evidence>
<dbReference type="EMBL" id="JACTNF010000024">
    <property type="protein sequence ID" value="MBO1076615.1"/>
    <property type="molecule type" value="Genomic_DNA"/>
</dbReference>
<protein>
    <submittedName>
        <fullName evidence="1">Uncharacterized protein</fullName>
    </submittedName>
</protein>
<gene>
    <name evidence="1" type="ORF">IAI60_18530</name>
</gene>
<dbReference type="Proteomes" id="UP001518990">
    <property type="component" value="Unassembled WGS sequence"/>
</dbReference>
<reference evidence="1 2" key="1">
    <citation type="submission" date="2020-09" db="EMBL/GenBank/DDBJ databases">
        <title>Roseomonas.</title>
        <authorList>
            <person name="Zhu W."/>
        </authorList>
    </citation>
    <scope>NUCLEOTIDE SEQUENCE [LARGE SCALE GENOMIC DNA]</scope>
    <source>
        <strain evidence="1 2">1311</strain>
    </source>
</reference>
<keyword evidence="2" id="KW-1185">Reference proteome</keyword>
<comment type="caution">
    <text evidence="1">The sequence shown here is derived from an EMBL/GenBank/DDBJ whole genome shotgun (WGS) entry which is preliminary data.</text>
</comment>
<name>A0ABS3KGL8_9PROT</name>
<evidence type="ECO:0000313" key="2">
    <source>
        <dbReference type="Proteomes" id="UP001518990"/>
    </source>
</evidence>
<accession>A0ABS3KGL8</accession>
<sequence>MCLPDIFIDHDTPKAQYDAAGLSARSIVDTVLAALGEGRGTAIAPALA</sequence>